<reference evidence="6" key="1">
    <citation type="submission" date="2025-08" db="UniProtKB">
        <authorList>
            <consortium name="RefSeq"/>
        </authorList>
    </citation>
    <scope>IDENTIFICATION</scope>
    <source>
        <tissue evidence="6">Whole body</tissue>
    </source>
</reference>
<dbReference type="CDD" id="cd00782">
    <property type="entry name" value="MutL_Trans"/>
    <property type="match status" value="1"/>
</dbReference>
<dbReference type="Proteomes" id="UP000694846">
    <property type="component" value="Unplaced"/>
</dbReference>
<evidence type="ECO:0000256" key="1">
    <source>
        <dbReference type="ARBA" id="ARBA00006082"/>
    </source>
</evidence>
<dbReference type="GeneID" id="112688859"/>
<dbReference type="AlphaFoldDB" id="A0A8B8G5R7"/>
<dbReference type="InterPro" id="IPR009071">
    <property type="entry name" value="HMG_box_dom"/>
</dbReference>
<dbReference type="SMART" id="SM00398">
    <property type="entry name" value="HMG"/>
    <property type="match status" value="1"/>
</dbReference>
<proteinExistence type="inferred from homology"/>
<organism evidence="5 6">
    <name type="scientific">Sipha flava</name>
    <name type="common">yellow sugarcane aphid</name>
    <dbReference type="NCBI Taxonomy" id="143950"/>
    <lineage>
        <taxon>Eukaryota</taxon>
        <taxon>Metazoa</taxon>
        <taxon>Ecdysozoa</taxon>
        <taxon>Arthropoda</taxon>
        <taxon>Hexapoda</taxon>
        <taxon>Insecta</taxon>
        <taxon>Pterygota</taxon>
        <taxon>Neoptera</taxon>
        <taxon>Paraneoptera</taxon>
        <taxon>Hemiptera</taxon>
        <taxon>Sternorrhyncha</taxon>
        <taxon>Aphidomorpha</taxon>
        <taxon>Aphidoidea</taxon>
        <taxon>Aphididae</taxon>
        <taxon>Sipha</taxon>
    </lineage>
</organism>
<comment type="similarity">
    <text evidence="1">Belongs to the DNA mismatch repair MutL/HexB family.</text>
</comment>
<evidence type="ECO:0000256" key="3">
    <source>
        <dbReference type="PROSITE-ProRule" id="PRU00267"/>
    </source>
</evidence>
<dbReference type="InterPro" id="IPR002099">
    <property type="entry name" value="MutL/Mlh/PMS"/>
</dbReference>
<dbReference type="GO" id="GO:0006298">
    <property type="term" value="P:mismatch repair"/>
    <property type="evidence" value="ECO:0007669"/>
    <property type="project" value="InterPro"/>
</dbReference>
<gene>
    <name evidence="6" type="primary">LOC112688859</name>
</gene>
<dbReference type="SMART" id="SM01340">
    <property type="entry name" value="DNA_mis_repair"/>
    <property type="match status" value="1"/>
</dbReference>
<dbReference type="InterPro" id="IPR038973">
    <property type="entry name" value="MutL/Mlh/Pms-like"/>
</dbReference>
<dbReference type="SUPFAM" id="SSF55874">
    <property type="entry name" value="ATPase domain of HSP90 chaperone/DNA topoisomerase II/histidine kinase"/>
    <property type="match status" value="1"/>
</dbReference>
<keyword evidence="3" id="KW-0539">Nucleus</keyword>
<name>A0A8B8G5R7_9HEMI</name>
<dbReference type="Gene3D" id="3.30.565.10">
    <property type="entry name" value="Histidine kinase-like ATPase, C-terminal domain"/>
    <property type="match status" value="1"/>
</dbReference>
<dbReference type="Pfam" id="PF00505">
    <property type="entry name" value="HMG_box"/>
    <property type="match status" value="1"/>
</dbReference>
<keyword evidence="2" id="KW-0227">DNA damage</keyword>
<keyword evidence="5" id="KW-1185">Reference proteome</keyword>
<dbReference type="NCBIfam" id="TIGR00585">
    <property type="entry name" value="mutl"/>
    <property type="match status" value="1"/>
</dbReference>
<dbReference type="InterPro" id="IPR014762">
    <property type="entry name" value="DNA_mismatch_repair_CS"/>
</dbReference>
<dbReference type="PROSITE" id="PS50118">
    <property type="entry name" value="HMG_BOX_2"/>
    <property type="match status" value="1"/>
</dbReference>
<dbReference type="GO" id="GO:0016887">
    <property type="term" value="F:ATP hydrolysis activity"/>
    <property type="evidence" value="ECO:0007669"/>
    <property type="project" value="InterPro"/>
</dbReference>
<dbReference type="GO" id="GO:0005524">
    <property type="term" value="F:ATP binding"/>
    <property type="evidence" value="ECO:0007669"/>
    <property type="project" value="InterPro"/>
</dbReference>
<dbReference type="PROSITE" id="PS00058">
    <property type="entry name" value="DNA_MISMATCH_REPAIR_1"/>
    <property type="match status" value="1"/>
</dbReference>
<dbReference type="Pfam" id="PF01119">
    <property type="entry name" value="DNA_mis_repair"/>
    <property type="match status" value="1"/>
</dbReference>
<dbReference type="InterPro" id="IPR014721">
    <property type="entry name" value="Ribsml_uS5_D2-typ_fold_subgr"/>
</dbReference>
<dbReference type="CDD" id="cd00084">
    <property type="entry name" value="HMG-box_SF"/>
    <property type="match status" value="1"/>
</dbReference>
<dbReference type="SUPFAM" id="SSF54211">
    <property type="entry name" value="Ribosomal protein S5 domain 2-like"/>
    <property type="match status" value="1"/>
</dbReference>
<evidence type="ECO:0000256" key="2">
    <source>
        <dbReference type="ARBA" id="ARBA00022763"/>
    </source>
</evidence>
<accession>A0A8B8G5R7</accession>
<dbReference type="Pfam" id="PF13589">
    <property type="entry name" value="HATPase_c_3"/>
    <property type="match status" value="1"/>
</dbReference>
<dbReference type="OrthoDB" id="10254304at2759"/>
<dbReference type="GO" id="GO:0030983">
    <property type="term" value="F:mismatched DNA binding"/>
    <property type="evidence" value="ECO:0007669"/>
    <property type="project" value="InterPro"/>
</dbReference>
<dbReference type="Gene3D" id="3.30.230.10">
    <property type="match status" value="1"/>
</dbReference>
<dbReference type="Gene3D" id="1.10.30.10">
    <property type="entry name" value="High mobility group box domain"/>
    <property type="match status" value="1"/>
</dbReference>
<dbReference type="PANTHER" id="PTHR10073">
    <property type="entry name" value="DNA MISMATCH REPAIR PROTEIN MLH, PMS, MUTL"/>
    <property type="match status" value="1"/>
</dbReference>
<dbReference type="InterPro" id="IPR036910">
    <property type="entry name" value="HMG_box_dom_sf"/>
</dbReference>
<evidence type="ECO:0000259" key="4">
    <source>
        <dbReference type="PROSITE" id="PS50118"/>
    </source>
</evidence>
<dbReference type="RefSeq" id="XP_025418050.1">
    <property type="nucleotide sequence ID" value="XM_025562265.1"/>
</dbReference>
<feature type="domain" description="HMG box" evidence="4">
    <location>
        <begin position="623"/>
        <end position="691"/>
    </location>
</feature>
<evidence type="ECO:0000313" key="6">
    <source>
        <dbReference type="RefSeq" id="XP_025418050.1"/>
    </source>
</evidence>
<dbReference type="SUPFAM" id="SSF47095">
    <property type="entry name" value="HMG-box"/>
    <property type="match status" value="1"/>
</dbReference>
<sequence>MSLKQLPPDTIRLISSTQVITSASSVVKELLENSIDAHATTVNIRLENYGLDKIEIHDNGVGISHSDVHMMCLRGYTSKISDISDLDKLKSYGFRGEALSSVCAVADVTIITKSELDNYAKLFTMDKNGHVKSSSISHHQKGTVIKILNLFKNLPVRKQIYNSKKHCTNDLRRIENIVKSLAAIQQNIRVSLVHNKSVLWQMTPVNDLTVTFGQIWSSSMTKYVKQLSFSNEEIKIDIVLPIQNIDLQNCFFTTNLTDAIYLYVNKRPVRDNKIEKLIAEEFSNYFGHKLPPGKYLPCFISLTIPAETIDINLEPDKSRILFHNQEMIILNIKNCITKHFYDDGVQNIQLNTNEIQLNQNKRKISFDSDEIKVKKSAIEDSDSCRLNAESTKIINESYEFSDEDHIIKELSLEEIDFEEPLTLKENKNDNIIYSKNNELEGTDNITEYHKKLMNIRTTVPLKTIQSDNTKVTNFDAENISISQWSKGDVVLNGKLLKSGVSIKFDFSHATSEKETIPEIEKTSEVLNSKYTSESLKDELNAEVKNTFPVYSNKSISDTPLNSTVKLAPLFRTVSVPDEQVPGLNHLVNRPQSWTLQPRSKRPLRDVPEEDLSETVRSVSSQMGNKEMSGFTLFAKEKRIKILEENPGMDFTKVSKELAKSWSCLSADEKAKYKELANKQKNCVMTAKRDTELPKKSFQFIFKNLKRFSTLINVEFSEIKKNIFEKPKVLPLSPYILIGEVKDNNWICCIHNEIKAVNVCRLQEAVVFFLKMANDEIPLKMLDQSIKTNKKYLGEKNYRFLMDLDNSYELSTDKCTITDERIVKNGFNVVIEFIDNSENADINITGVALHISKYGAEELKQLLELMQLKQENNLYSCRPLKVIHYLKSETVRHCKTIGQPKTKEDIYKLFNQWFKNDKFFSNNTCIHDKPVFESIHIINENHKY</sequence>
<dbReference type="CDD" id="cd16926">
    <property type="entry name" value="HATPase_MutL-MLH-PMS-like"/>
    <property type="match status" value="1"/>
</dbReference>
<feature type="DNA-binding region" description="HMG box" evidence="3">
    <location>
        <begin position="623"/>
        <end position="691"/>
    </location>
</feature>
<dbReference type="InterPro" id="IPR036890">
    <property type="entry name" value="HATPase_C_sf"/>
</dbReference>
<dbReference type="InterPro" id="IPR020568">
    <property type="entry name" value="Ribosomal_Su5_D2-typ_SF"/>
</dbReference>
<dbReference type="GO" id="GO:0032389">
    <property type="term" value="C:MutLalpha complex"/>
    <property type="evidence" value="ECO:0007669"/>
    <property type="project" value="TreeGrafter"/>
</dbReference>
<dbReference type="GO" id="GO:0140664">
    <property type="term" value="F:ATP-dependent DNA damage sensor activity"/>
    <property type="evidence" value="ECO:0007669"/>
    <property type="project" value="InterPro"/>
</dbReference>
<dbReference type="FunFam" id="3.30.565.10:FF:000017">
    <property type="entry name" value="PMS1 homolog 1, mismatch repair system component"/>
    <property type="match status" value="1"/>
</dbReference>
<dbReference type="PANTHER" id="PTHR10073:SF54">
    <property type="entry name" value="PMS1 PROTEIN HOMOLOG 1"/>
    <property type="match status" value="1"/>
</dbReference>
<keyword evidence="3" id="KW-0238">DNA-binding</keyword>
<dbReference type="InterPro" id="IPR013507">
    <property type="entry name" value="DNA_mismatch_S5_2-like"/>
</dbReference>
<evidence type="ECO:0000313" key="5">
    <source>
        <dbReference type="Proteomes" id="UP000694846"/>
    </source>
</evidence>
<protein>
    <submittedName>
        <fullName evidence="6">PMS1 protein homolog 1-like</fullName>
    </submittedName>
</protein>